<dbReference type="PhylomeDB" id="Q7NKK1"/>
<keyword evidence="1" id="KW-0812">Transmembrane</keyword>
<dbReference type="STRING" id="251221.gene:10758965"/>
<dbReference type="InterPro" id="IPR005182">
    <property type="entry name" value="YdbS-like_PH"/>
</dbReference>
<feature type="domain" description="YdbS-like PH" evidence="2">
    <location>
        <begin position="51"/>
        <end position="124"/>
    </location>
</feature>
<dbReference type="EMBL" id="BA000045">
    <property type="protein sequence ID" value="BAC89417.1"/>
    <property type="molecule type" value="Genomic_DNA"/>
</dbReference>
<reference evidence="3 4" key="2">
    <citation type="journal article" date="2003" name="DNA Res.">
        <title>Complete genome structure of Gloeobacter violaceus PCC 7421, a cyanobacterium that lacks thylakoids (supplement).</title>
        <authorList>
            <person name="Nakamura Y."/>
            <person name="Kaneko T."/>
            <person name="Sato S."/>
            <person name="Mimuro M."/>
            <person name="Miyashita H."/>
            <person name="Tsuchiya T."/>
            <person name="Sasamoto S."/>
            <person name="Watanabe A."/>
            <person name="Kawashima K."/>
            <person name="Kishida Y."/>
            <person name="Kiyokawa C."/>
            <person name="Kohara M."/>
            <person name="Matsumoto M."/>
            <person name="Matsuno A."/>
            <person name="Nakazaki N."/>
            <person name="Shimpo S."/>
            <person name="Takeuchi C."/>
            <person name="Yamada M."/>
            <person name="Tabata S."/>
        </authorList>
    </citation>
    <scope>NUCLEOTIDE SEQUENCE [LARGE SCALE GENOMIC DNA]</scope>
    <source>
        <strain evidence="4">ATCC 29082 / PCC 7421</strain>
    </source>
</reference>
<feature type="transmembrane region" description="Helical" evidence="1">
    <location>
        <begin position="25"/>
        <end position="50"/>
    </location>
</feature>
<keyword evidence="4" id="KW-1185">Reference proteome</keyword>
<evidence type="ECO:0000259" key="2">
    <source>
        <dbReference type="Pfam" id="PF03703"/>
    </source>
</evidence>
<dbReference type="OrthoDB" id="512269at2"/>
<dbReference type="AlphaFoldDB" id="Q7NKK1"/>
<evidence type="ECO:0000313" key="3">
    <source>
        <dbReference type="EMBL" id="BAC89417.1"/>
    </source>
</evidence>
<protein>
    <submittedName>
        <fullName evidence="3">Glr1476 protein</fullName>
    </submittedName>
</protein>
<organism evidence="3 4">
    <name type="scientific">Gloeobacter violaceus (strain ATCC 29082 / PCC 7421)</name>
    <dbReference type="NCBI Taxonomy" id="251221"/>
    <lineage>
        <taxon>Bacteria</taxon>
        <taxon>Bacillati</taxon>
        <taxon>Cyanobacteriota</taxon>
        <taxon>Cyanophyceae</taxon>
        <taxon>Gloeobacterales</taxon>
        <taxon>Gloeobacteraceae</taxon>
        <taxon>Gloeobacter</taxon>
    </lineage>
</organism>
<dbReference type="KEGG" id="gvi:glr1476"/>
<dbReference type="HOGENOM" id="CLU_159373_0_0_3"/>
<dbReference type="PATRIC" id="fig|251221.4.peg.1508"/>
<keyword evidence="1" id="KW-0472">Membrane</keyword>
<reference evidence="3 4" key="1">
    <citation type="journal article" date="2003" name="DNA Res.">
        <title>Complete genome structure of Gloeobacter violaceus PCC 7421, a cyanobacterium that lacks thylakoids.</title>
        <authorList>
            <person name="Nakamura Y."/>
            <person name="Kaneko T."/>
            <person name="Sato S."/>
            <person name="Mimuro M."/>
            <person name="Miyashita H."/>
            <person name="Tsuchiya T."/>
            <person name="Sasamoto S."/>
            <person name="Watanabe A."/>
            <person name="Kawashima K."/>
            <person name="Kishida Y."/>
            <person name="Kiyokawa C."/>
            <person name="Kohara M."/>
            <person name="Matsumoto M."/>
            <person name="Matsuno A."/>
            <person name="Nakazaki N."/>
            <person name="Shimpo S."/>
            <person name="Takeuchi C."/>
            <person name="Yamada M."/>
            <person name="Tabata S."/>
        </authorList>
    </citation>
    <scope>NUCLEOTIDE SEQUENCE [LARGE SCALE GENOMIC DNA]</scope>
    <source>
        <strain evidence="4">ATCC 29082 / PCC 7421</strain>
    </source>
</reference>
<dbReference type="Pfam" id="PF03703">
    <property type="entry name" value="bPH_2"/>
    <property type="match status" value="1"/>
</dbReference>
<keyword evidence="1" id="KW-1133">Transmembrane helix</keyword>
<evidence type="ECO:0000256" key="1">
    <source>
        <dbReference type="SAM" id="Phobius"/>
    </source>
</evidence>
<gene>
    <name evidence="3" type="ordered locus">glr1476</name>
</gene>
<accession>Q7NKK1</accession>
<dbReference type="EnsemblBacteria" id="BAC89417">
    <property type="protein sequence ID" value="BAC89417"/>
    <property type="gene ID" value="BAC89417"/>
</dbReference>
<name>Q7NKK1_GLOVI</name>
<proteinExistence type="predicted"/>
<dbReference type="Proteomes" id="UP000000557">
    <property type="component" value="Chromosome"/>
</dbReference>
<dbReference type="eggNOG" id="COG3428">
    <property type="taxonomic scope" value="Bacteria"/>
</dbReference>
<dbReference type="PANTHER" id="PTHR35688:SF2">
    <property type="entry name" value="NAD(P)-LINKED OXIDOREDUCTASE SUPERFAMILY PROTEIN"/>
    <property type="match status" value="1"/>
</dbReference>
<sequence>MPIRRRCMAIQEEVQFEGRPHIVDFIVNTLLLVTIIWLPLWVGSLVRQLFVRYRITNRRITIESGWMGQKRYDIVYREIRSVRVIPNSIVGGLFNYGVVLVNTKDGTQIEMKALPRFRELADYIEERLDRRQPSPATRS</sequence>
<dbReference type="PANTHER" id="PTHR35688">
    <property type="entry name" value="NAD(P)-LINKED OXIDOREDUCTASE SUPERFAMILY PROTEIN"/>
    <property type="match status" value="1"/>
</dbReference>
<evidence type="ECO:0000313" key="4">
    <source>
        <dbReference type="Proteomes" id="UP000000557"/>
    </source>
</evidence>
<dbReference type="InParanoid" id="Q7NKK1"/>